<protein>
    <submittedName>
        <fullName evidence="6">LysR family transcriptional regulator</fullName>
    </submittedName>
</protein>
<keyword evidence="3" id="KW-0238">DNA-binding</keyword>
<dbReference type="SUPFAM" id="SSF46785">
    <property type="entry name" value="Winged helix' DNA-binding domain"/>
    <property type="match status" value="1"/>
</dbReference>
<evidence type="ECO:0000313" key="6">
    <source>
        <dbReference type="EMBL" id="PRD43012.1"/>
    </source>
</evidence>
<reference evidence="6 7" key="1">
    <citation type="submission" date="2018-02" db="EMBL/GenBank/DDBJ databases">
        <title>The draft genome of Phyllobacterium sp. 1N-3.</title>
        <authorList>
            <person name="Liu L."/>
            <person name="Li L."/>
            <person name="Zhang X."/>
            <person name="Wang T."/>
            <person name="Liang L."/>
        </authorList>
    </citation>
    <scope>NUCLEOTIDE SEQUENCE [LARGE SCALE GENOMIC DNA]</scope>
    <source>
        <strain evidence="6 7">1N-3</strain>
    </source>
</reference>
<dbReference type="InterPro" id="IPR036388">
    <property type="entry name" value="WH-like_DNA-bd_sf"/>
</dbReference>
<dbReference type="Gene3D" id="3.40.190.10">
    <property type="entry name" value="Periplasmic binding protein-like II"/>
    <property type="match status" value="2"/>
</dbReference>
<evidence type="ECO:0000256" key="2">
    <source>
        <dbReference type="ARBA" id="ARBA00023015"/>
    </source>
</evidence>
<proteinExistence type="inferred from homology"/>
<dbReference type="Proteomes" id="UP000239434">
    <property type="component" value="Unassembled WGS sequence"/>
</dbReference>
<evidence type="ECO:0000256" key="4">
    <source>
        <dbReference type="ARBA" id="ARBA00023163"/>
    </source>
</evidence>
<evidence type="ECO:0000256" key="1">
    <source>
        <dbReference type="ARBA" id="ARBA00009437"/>
    </source>
</evidence>
<dbReference type="AlphaFoldDB" id="A0A2S9IR74"/>
<keyword evidence="4" id="KW-0804">Transcription</keyword>
<dbReference type="SUPFAM" id="SSF53850">
    <property type="entry name" value="Periplasmic binding protein-like II"/>
    <property type="match status" value="1"/>
</dbReference>
<dbReference type="PANTHER" id="PTHR30346:SF0">
    <property type="entry name" value="HCA OPERON TRANSCRIPTIONAL ACTIVATOR HCAR"/>
    <property type="match status" value="1"/>
</dbReference>
<dbReference type="GO" id="GO:0003700">
    <property type="term" value="F:DNA-binding transcription factor activity"/>
    <property type="evidence" value="ECO:0007669"/>
    <property type="project" value="InterPro"/>
</dbReference>
<gene>
    <name evidence="6" type="ORF">C5748_12375</name>
</gene>
<name>A0A2S9IR74_9HYPH</name>
<dbReference type="Gene3D" id="1.10.10.10">
    <property type="entry name" value="Winged helix-like DNA-binding domain superfamily/Winged helix DNA-binding domain"/>
    <property type="match status" value="1"/>
</dbReference>
<dbReference type="CDD" id="cd08414">
    <property type="entry name" value="PBP2_LTTR_aromatics_like"/>
    <property type="match status" value="1"/>
</dbReference>
<dbReference type="EMBL" id="PVBR01000008">
    <property type="protein sequence ID" value="PRD43012.1"/>
    <property type="molecule type" value="Genomic_DNA"/>
</dbReference>
<dbReference type="PRINTS" id="PR00039">
    <property type="entry name" value="HTHLYSR"/>
</dbReference>
<evidence type="ECO:0000313" key="7">
    <source>
        <dbReference type="Proteomes" id="UP000239434"/>
    </source>
</evidence>
<keyword evidence="7" id="KW-1185">Reference proteome</keyword>
<organism evidence="6 7">
    <name type="scientific">Phyllobacterium phragmitis</name>
    <dbReference type="NCBI Taxonomy" id="2670329"/>
    <lineage>
        <taxon>Bacteria</taxon>
        <taxon>Pseudomonadati</taxon>
        <taxon>Pseudomonadota</taxon>
        <taxon>Alphaproteobacteria</taxon>
        <taxon>Hyphomicrobiales</taxon>
        <taxon>Phyllobacteriaceae</taxon>
        <taxon>Phyllobacterium</taxon>
    </lineage>
</organism>
<dbReference type="Pfam" id="PF00126">
    <property type="entry name" value="HTH_1"/>
    <property type="match status" value="1"/>
</dbReference>
<dbReference type="PANTHER" id="PTHR30346">
    <property type="entry name" value="TRANSCRIPTIONAL DUAL REGULATOR HCAR-RELATED"/>
    <property type="match status" value="1"/>
</dbReference>
<dbReference type="GO" id="GO:0032993">
    <property type="term" value="C:protein-DNA complex"/>
    <property type="evidence" value="ECO:0007669"/>
    <property type="project" value="TreeGrafter"/>
</dbReference>
<dbReference type="PROSITE" id="PS50931">
    <property type="entry name" value="HTH_LYSR"/>
    <property type="match status" value="1"/>
</dbReference>
<comment type="similarity">
    <text evidence="1">Belongs to the LysR transcriptional regulatory family.</text>
</comment>
<dbReference type="GO" id="GO:0003677">
    <property type="term" value="F:DNA binding"/>
    <property type="evidence" value="ECO:0007669"/>
    <property type="project" value="UniProtKB-KW"/>
</dbReference>
<evidence type="ECO:0000256" key="3">
    <source>
        <dbReference type="ARBA" id="ARBA00023125"/>
    </source>
</evidence>
<feature type="domain" description="HTH lysR-type" evidence="5">
    <location>
        <begin position="21"/>
        <end position="78"/>
    </location>
</feature>
<accession>A0A2S9IR74</accession>
<evidence type="ECO:0000259" key="5">
    <source>
        <dbReference type="PROSITE" id="PS50931"/>
    </source>
</evidence>
<dbReference type="InterPro" id="IPR000847">
    <property type="entry name" value="LysR_HTH_N"/>
</dbReference>
<dbReference type="InterPro" id="IPR036390">
    <property type="entry name" value="WH_DNA-bd_sf"/>
</dbReference>
<sequence length="318" mass="34751">MSHASEREGLAASILCPDLSLDLRHLRDALLVAQHGSLRRAAESVDISQSTLSRRIQSLERRLGVILFERTRIGTRPTLAGERFMREAEFGAEHLRRAVGDMELVRRGHIGGLRIGLMASFAQGPLAELLAAYHERFPKVEVRISEGTSQAHAVAVLNGRLDAAFIVGDPRLPTCETRLLYHEPLFAAVPADHVLALRPRLAWEDLREETLLVSADGSGPEVEGILTRHLSTLGFRPNIAVQEVGRENLINMVGKAYGLTLVASSTLGTTYPGVQFVPIEPAETIMWSVVWSSNNANPALKRLLELTAAITSTDVSPP</sequence>
<dbReference type="InterPro" id="IPR005119">
    <property type="entry name" value="LysR_subst-bd"/>
</dbReference>
<keyword evidence="2" id="KW-0805">Transcription regulation</keyword>
<comment type="caution">
    <text evidence="6">The sequence shown here is derived from an EMBL/GenBank/DDBJ whole genome shotgun (WGS) entry which is preliminary data.</text>
</comment>
<dbReference type="Pfam" id="PF03466">
    <property type="entry name" value="LysR_substrate"/>
    <property type="match status" value="1"/>
</dbReference>